<evidence type="ECO:0008006" key="3">
    <source>
        <dbReference type="Google" id="ProtNLM"/>
    </source>
</evidence>
<comment type="caution">
    <text evidence="1">The sequence shown here is derived from an EMBL/GenBank/DDBJ whole genome shotgun (WGS) entry which is preliminary data.</text>
</comment>
<gene>
    <name evidence="1" type="ORF">GBG19_02550</name>
</gene>
<evidence type="ECO:0000313" key="2">
    <source>
        <dbReference type="Proteomes" id="UP000472839"/>
    </source>
</evidence>
<dbReference type="Proteomes" id="UP000472839">
    <property type="component" value="Unassembled WGS sequence"/>
</dbReference>
<organism evidence="1 2">
    <name type="scientific">Poseidonibacter ostreae</name>
    <dbReference type="NCBI Taxonomy" id="2654171"/>
    <lineage>
        <taxon>Bacteria</taxon>
        <taxon>Pseudomonadati</taxon>
        <taxon>Campylobacterota</taxon>
        <taxon>Epsilonproteobacteria</taxon>
        <taxon>Campylobacterales</taxon>
        <taxon>Arcobacteraceae</taxon>
        <taxon>Poseidonibacter</taxon>
    </lineage>
</organism>
<dbReference type="SUPFAM" id="SSF53187">
    <property type="entry name" value="Zn-dependent exopeptidases"/>
    <property type="match status" value="1"/>
</dbReference>
<accession>A0A6L4WWU9</accession>
<dbReference type="Gene3D" id="3.40.630.40">
    <property type="entry name" value="Zn-dependent exopeptidases"/>
    <property type="match status" value="1"/>
</dbReference>
<evidence type="ECO:0000313" key="1">
    <source>
        <dbReference type="EMBL" id="KAB7890636.1"/>
    </source>
</evidence>
<reference evidence="1 2" key="1">
    <citation type="submission" date="2019-10" db="EMBL/GenBank/DDBJ databases">
        <title>Poseidonibacter ostreae sp. nov., isolated from the gut of the Ostrea denselamellosa.</title>
        <authorList>
            <person name="Choi A."/>
        </authorList>
    </citation>
    <scope>NUCLEOTIDE SEQUENCE [LARGE SCALE GENOMIC DNA]</scope>
    <source>
        <strain evidence="1 2">SJOD-M-33</strain>
    </source>
</reference>
<dbReference type="RefSeq" id="WP_152279578.1">
    <property type="nucleotide sequence ID" value="NZ_WFKK01000004.1"/>
</dbReference>
<proteinExistence type="predicted"/>
<protein>
    <recommendedName>
        <fullName evidence="3">N-formylglutamate amidohydrolase</fullName>
    </recommendedName>
</protein>
<dbReference type="AlphaFoldDB" id="A0A6L4WWU9"/>
<name>A0A6L4WWU9_9BACT</name>
<sequence>MTKAIKKNHIKYYQGNAPIILSAPHGGEEEPKEIKTRTKGVFDKDDYTYELTELIIKEFHKQTQLTTYAVIADISRVKVDINRAKEEAYEDEKASIPYNQFHDFIKISKKEIENKFSKGLYIDIHGQSHPKGYLEFGYLLDNSIIKQHDGSLKEKSNIENSSISALSKFTKECFIDQLRGPHSMGSLMCNEGYDSVPSVKLPYASDDNYFEGAYNTISHGSLNGGNISGIQIEFPYKDVRDTNENRENCAKAFVESLLTFTKIHLDLDLKK</sequence>
<dbReference type="EMBL" id="WFKK01000004">
    <property type="protein sequence ID" value="KAB7890636.1"/>
    <property type="molecule type" value="Genomic_DNA"/>
</dbReference>